<dbReference type="PANTHER" id="PTHR47991">
    <property type="entry name" value="OXOGLUTARATE/IRON-DEPENDENT DIOXYGENASE"/>
    <property type="match status" value="1"/>
</dbReference>
<dbReference type="SUPFAM" id="SSF51197">
    <property type="entry name" value="Clavaminate synthase-like"/>
    <property type="match status" value="1"/>
</dbReference>
<dbReference type="FunFam" id="2.60.120.330:FF:000079">
    <property type="entry name" value="Protein SRG1"/>
    <property type="match status" value="1"/>
</dbReference>
<dbReference type="InterPro" id="IPR026992">
    <property type="entry name" value="DIOX_N"/>
</dbReference>
<dbReference type="Gene3D" id="2.60.120.330">
    <property type="entry name" value="B-lactam Antibiotic, Isopenicillin N Synthase, Chain"/>
    <property type="match status" value="1"/>
</dbReference>
<evidence type="ECO:0000256" key="2">
    <source>
        <dbReference type="ARBA" id="ARBA00022723"/>
    </source>
</evidence>
<evidence type="ECO:0000256" key="3">
    <source>
        <dbReference type="ARBA" id="ARBA00023004"/>
    </source>
</evidence>
<gene>
    <name evidence="6" type="ORF">IFM89_037592</name>
</gene>
<dbReference type="EMBL" id="JADFTS010000008">
    <property type="protein sequence ID" value="KAF9595163.1"/>
    <property type="molecule type" value="Genomic_DNA"/>
</dbReference>
<dbReference type="GO" id="GO:0046872">
    <property type="term" value="F:metal ion binding"/>
    <property type="evidence" value="ECO:0007669"/>
    <property type="project" value="UniProtKB-KW"/>
</dbReference>
<dbReference type="PROSITE" id="PS51471">
    <property type="entry name" value="FE2OG_OXY"/>
    <property type="match status" value="1"/>
</dbReference>
<keyword evidence="3 4" id="KW-0408">Iron</keyword>
<accession>A0A835LGX9</accession>
<evidence type="ECO:0000256" key="4">
    <source>
        <dbReference type="RuleBase" id="RU003682"/>
    </source>
</evidence>
<dbReference type="Pfam" id="PF14226">
    <property type="entry name" value="DIOX_N"/>
    <property type="match status" value="1"/>
</dbReference>
<name>A0A835LGX9_9MAGN</name>
<dbReference type="InterPro" id="IPR050295">
    <property type="entry name" value="Plant_2OG-oxidoreductases"/>
</dbReference>
<keyword evidence="4" id="KW-0560">Oxidoreductase</keyword>
<proteinExistence type="inferred from homology"/>
<protein>
    <recommendedName>
        <fullName evidence="5">Fe2OG dioxygenase domain-containing protein</fullName>
    </recommendedName>
</protein>
<dbReference type="Pfam" id="PF03171">
    <property type="entry name" value="2OG-FeII_Oxy"/>
    <property type="match status" value="1"/>
</dbReference>
<evidence type="ECO:0000313" key="7">
    <source>
        <dbReference type="Proteomes" id="UP000631114"/>
    </source>
</evidence>
<dbReference type="GO" id="GO:0016491">
    <property type="term" value="F:oxidoreductase activity"/>
    <property type="evidence" value="ECO:0007669"/>
    <property type="project" value="UniProtKB-KW"/>
</dbReference>
<feature type="domain" description="Fe2OG dioxygenase" evidence="5">
    <location>
        <begin position="208"/>
        <end position="281"/>
    </location>
</feature>
<dbReference type="AlphaFoldDB" id="A0A835LGX9"/>
<evidence type="ECO:0000256" key="1">
    <source>
        <dbReference type="ARBA" id="ARBA00008056"/>
    </source>
</evidence>
<dbReference type="InterPro" id="IPR044861">
    <property type="entry name" value="IPNS-like_FE2OG_OXY"/>
</dbReference>
<dbReference type="InterPro" id="IPR027443">
    <property type="entry name" value="IPNS-like_sf"/>
</dbReference>
<evidence type="ECO:0000259" key="5">
    <source>
        <dbReference type="PROSITE" id="PS51471"/>
    </source>
</evidence>
<sequence>MEMENGNQMSEQVPTSRSSVVANVQEMVRRNPSYVPENYITNQDDRPNCSPVSSDVPVIDLSLLDGRNEEELKKLDLACKHWGFFHVTNHGVAEEILNNMKDTTSSFFKLPFEDKKKYATPPNGIQGYGIPYVVLEKQKLDWGDALILSIYPSTFRKLEYWPTTPPKLKDAIETYSSEVNRVAKSLLGNLSLLMGMEKEALLAMHKEVTQSLRVNYYPTCSMPDRVLGVSPHSDPSSITILMQDEDITGLHIRHDGGWVAVKPIPNSLVVNIGDCIEVFTH</sequence>
<dbReference type="InterPro" id="IPR005123">
    <property type="entry name" value="Oxoglu/Fe-dep_dioxygenase_dom"/>
</dbReference>
<dbReference type="Proteomes" id="UP000631114">
    <property type="component" value="Unassembled WGS sequence"/>
</dbReference>
<comment type="caution">
    <text evidence="6">The sequence shown here is derived from an EMBL/GenBank/DDBJ whole genome shotgun (WGS) entry which is preliminary data.</text>
</comment>
<dbReference type="OrthoDB" id="288590at2759"/>
<evidence type="ECO:0000313" key="6">
    <source>
        <dbReference type="EMBL" id="KAF9595163.1"/>
    </source>
</evidence>
<keyword evidence="2 4" id="KW-0479">Metal-binding</keyword>
<reference evidence="6 7" key="1">
    <citation type="submission" date="2020-10" db="EMBL/GenBank/DDBJ databases">
        <title>The Coptis chinensis genome and diversification of protoberbering-type alkaloids.</title>
        <authorList>
            <person name="Wang B."/>
            <person name="Shu S."/>
            <person name="Song C."/>
            <person name="Liu Y."/>
        </authorList>
    </citation>
    <scope>NUCLEOTIDE SEQUENCE [LARGE SCALE GENOMIC DNA]</scope>
    <source>
        <strain evidence="6">HL-2020</strain>
        <tissue evidence="6">Leaf</tissue>
    </source>
</reference>
<organism evidence="6 7">
    <name type="scientific">Coptis chinensis</name>
    <dbReference type="NCBI Taxonomy" id="261450"/>
    <lineage>
        <taxon>Eukaryota</taxon>
        <taxon>Viridiplantae</taxon>
        <taxon>Streptophyta</taxon>
        <taxon>Embryophyta</taxon>
        <taxon>Tracheophyta</taxon>
        <taxon>Spermatophyta</taxon>
        <taxon>Magnoliopsida</taxon>
        <taxon>Ranunculales</taxon>
        <taxon>Ranunculaceae</taxon>
        <taxon>Coptidoideae</taxon>
        <taxon>Coptis</taxon>
    </lineage>
</organism>
<keyword evidence="7" id="KW-1185">Reference proteome</keyword>
<comment type="similarity">
    <text evidence="1 4">Belongs to the iron/ascorbate-dependent oxidoreductase family.</text>
</comment>